<dbReference type="GO" id="GO:0006397">
    <property type="term" value="P:mRNA processing"/>
    <property type="evidence" value="ECO:0007669"/>
    <property type="project" value="UniProtKB-KW"/>
</dbReference>
<dbReference type="OMA" id="PRATGHW"/>
<dbReference type="PANTHER" id="PTHR10644">
    <property type="entry name" value="DNA REPAIR/RNA PROCESSING CPSF FAMILY"/>
    <property type="match status" value="1"/>
</dbReference>
<gene>
    <name evidence="10" type="primary">Contig8375.g8933</name>
    <name evidence="10" type="ORF">STYLEM_738</name>
</gene>
<dbReference type="GO" id="GO:0003676">
    <property type="term" value="F:nucleic acid binding"/>
    <property type="evidence" value="ECO:0007669"/>
    <property type="project" value="InterPro"/>
</dbReference>
<dbReference type="Gene3D" id="2.130.10.10">
    <property type="entry name" value="YVTN repeat-like/Quinoprotein amine dehydrogenase"/>
    <property type="match status" value="3"/>
</dbReference>
<dbReference type="OrthoDB" id="436637at2759"/>
<dbReference type="InterPro" id="IPR050358">
    <property type="entry name" value="RSE1/DDB1/CFT1"/>
</dbReference>
<evidence type="ECO:0000256" key="3">
    <source>
        <dbReference type="ARBA" id="ARBA00022728"/>
    </source>
</evidence>
<dbReference type="GO" id="GO:0005681">
    <property type="term" value="C:spliceosomal complex"/>
    <property type="evidence" value="ECO:0007669"/>
    <property type="project" value="UniProtKB-KW"/>
</dbReference>
<comment type="similarity">
    <text evidence="6">Belongs to the RSE1 family.</text>
</comment>
<dbReference type="Pfam" id="PF10433">
    <property type="entry name" value="Beta-prop_RSE1_1st"/>
    <property type="match status" value="1"/>
</dbReference>
<keyword evidence="11" id="KW-1185">Reference proteome</keyword>
<evidence type="ECO:0000313" key="10">
    <source>
        <dbReference type="EMBL" id="CDW71789.1"/>
    </source>
</evidence>
<feature type="domain" description="RSE1/DDB1/CPSF1 C-terminal" evidence="7">
    <location>
        <begin position="843"/>
        <end position="1166"/>
    </location>
</feature>
<dbReference type="Proteomes" id="UP000039865">
    <property type="component" value="Unassembled WGS sequence"/>
</dbReference>
<evidence type="ECO:0000256" key="1">
    <source>
        <dbReference type="ARBA" id="ARBA00004123"/>
    </source>
</evidence>
<accession>A0A077ZQR7</accession>
<dbReference type="InterPro" id="IPR058543">
    <property type="entry name" value="Beta-prop_RSE1/DDB1/CPSF1_2nd"/>
</dbReference>
<dbReference type="EMBL" id="CCKQ01000698">
    <property type="protein sequence ID" value="CDW71789.1"/>
    <property type="molecule type" value="Genomic_DNA"/>
</dbReference>
<dbReference type="FunCoup" id="A0A077ZQR7">
    <property type="interactions" value="743"/>
</dbReference>
<dbReference type="GO" id="GO:0008380">
    <property type="term" value="P:RNA splicing"/>
    <property type="evidence" value="ECO:0007669"/>
    <property type="project" value="UniProtKB-KW"/>
</dbReference>
<keyword evidence="3" id="KW-0747">Spliceosome</keyword>
<reference evidence="10 11" key="1">
    <citation type="submission" date="2014-06" db="EMBL/GenBank/DDBJ databases">
        <authorList>
            <person name="Swart Estienne"/>
        </authorList>
    </citation>
    <scope>NUCLEOTIDE SEQUENCE [LARGE SCALE GENOMIC DNA]</scope>
    <source>
        <strain evidence="10 11">130c</strain>
    </source>
</reference>
<evidence type="ECO:0000259" key="9">
    <source>
        <dbReference type="Pfam" id="PF23726"/>
    </source>
</evidence>
<protein>
    <submittedName>
        <fullName evidence="10">Splicing factor 3b subunit 3</fullName>
    </submittedName>
</protein>
<sequence>MYLYSLTLNQATAINNSVYGNFSGPKQHEIVVSKGKILEMMRLDVDSQKMQLVYRQEVFGLIRKMIPFRLLGMQKDFLVIGSDSGRIVILEYDSEHNKFVKIHQETFGKTGCRRIVPGEYLAADPKGRAIMIGAVEKQKYVYILNRDSQNKLTISSPLEAHKPHTITFAMCGVDVGIENPQFACLEVDYGESDSTYSAVVTGQHQKMLVFYEMDLGLNHVVRKYSTPVENSAHLLIQVPGEPYGPSGIIVVCENMVCYKKVDHDDRECSIPIRYDQVEERGTFFTCNTTHTSKDLFFFLLCSEYGDIFKVNLDFTNGQVHGMSVQYFDTTTPNVCINILRPGFLFCASEFANHVLYMFLDIGENDPNKIVTYSADKRSKVVNYNPRALLNLQAVDEFQNLASINDMKVEDLTGEGNPQIYLACGRGAQGCLRVLRHGLTVVEMAVTGMPQKPINVMTVKGKIDDIYDKYMIVSFQQQTLVLSIGQEKVTEVKDSGLTDEESTLHVGILQDNSYVQITPKSIIHIKGDPSNRKRAKWDSEKGKIIKACSNQRQVVISIQGGQIVYFELDDMSDTLVEIESRFFDSEIACIDIAEVPEGRQRCRFLAVGFVDKTVKIMSLDPESCLQRISMQALPALPESVALINFKKNEVTQQQQQLFLHVGLVNGVLLRTLVDNVTGVLSDSRTRFLGTNSIQLAKVKQANNNALIALCNKPWLCYSHMSSNKVNITPLSYEHLEVASSFCSEKNPDGGIVAISGNTLRIISVDRLGENFTNKVMPLRYTPSKIQIHRETNYLVILEKDHNSLTYSQRLRQKEEIAEKSNDQEYLNLDDSKISYPRTGQNKFASCIRIVDPFLLQTLELIEFENNEVVFSHFIATTLGNPGETHLILGTAMNVTFQPRSCSLGFIKTYKFVNNGQQLQLLHSTPCEDIPMAFNEYKGRLIAGVGSILRVYELGQKKLLRKVENKNFQAAIIQIQVDEGRIYAGDLQESVHVLKYKPEDIQLYTFADDVLNRWLTSFCLLDHDTLAGVDKFENIFINRLPLGCEDDAEDDPTATKFKWENGYLNGAAFKMDPVCQFYIGEVGTCIQKCSLNTLSGTNSEIILYGTTSGSLGALLPFETKEEIDFFVHLEMYLRIEAQPLCGRDHVTFRSSYVPVKDVVDGDLCEQYASLEFNKQRVLAEEMDRTPPEVMKKLENMRNKIL</sequence>
<dbReference type="FunFam" id="2.130.10.10:FF:000031">
    <property type="entry name" value="Splicing factor 3b subunit 3"/>
    <property type="match status" value="1"/>
</dbReference>
<evidence type="ECO:0000256" key="6">
    <source>
        <dbReference type="ARBA" id="ARBA00038266"/>
    </source>
</evidence>
<evidence type="ECO:0000256" key="2">
    <source>
        <dbReference type="ARBA" id="ARBA00022664"/>
    </source>
</evidence>
<feature type="domain" description="RSE1/DDB1/CPSF1 second beta-propeller" evidence="9">
    <location>
        <begin position="442"/>
        <end position="762"/>
    </location>
</feature>
<evidence type="ECO:0000256" key="4">
    <source>
        <dbReference type="ARBA" id="ARBA00023187"/>
    </source>
</evidence>
<organism evidence="10 11">
    <name type="scientific">Stylonychia lemnae</name>
    <name type="common">Ciliate</name>
    <dbReference type="NCBI Taxonomy" id="5949"/>
    <lineage>
        <taxon>Eukaryota</taxon>
        <taxon>Sar</taxon>
        <taxon>Alveolata</taxon>
        <taxon>Ciliophora</taxon>
        <taxon>Intramacronucleata</taxon>
        <taxon>Spirotrichea</taxon>
        <taxon>Stichotrichia</taxon>
        <taxon>Sporadotrichida</taxon>
        <taxon>Oxytrichidae</taxon>
        <taxon>Stylonychinae</taxon>
        <taxon>Stylonychia</taxon>
    </lineage>
</organism>
<dbReference type="InterPro" id="IPR015943">
    <property type="entry name" value="WD40/YVTN_repeat-like_dom_sf"/>
</dbReference>
<dbReference type="Pfam" id="PF03178">
    <property type="entry name" value="CPSF_A"/>
    <property type="match status" value="1"/>
</dbReference>
<dbReference type="FunFam" id="2.130.10.10:FF:001143">
    <property type="entry name" value="Pre-mRNA-splicing factor rse-1, putative"/>
    <property type="match status" value="1"/>
</dbReference>
<name>A0A077ZQR7_STYLE</name>
<comment type="subcellular location">
    <subcellularLocation>
        <location evidence="1">Nucleus</location>
    </subcellularLocation>
</comment>
<dbReference type="InterPro" id="IPR036322">
    <property type="entry name" value="WD40_repeat_dom_sf"/>
</dbReference>
<dbReference type="InterPro" id="IPR018846">
    <property type="entry name" value="Beta-prop_RSE1/DDB1/CPSF1_1st"/>
</dbReference>
<dbReference type="Pfam" id="PF23726">
    <property type="entry name" value="Beta-prop_RSE1_2nd"/>
    <property type="match status" value="1"/>
</dbReference>
<evidence type="ECO:0000313" key="11">
    <source>
        <dbReference type="Proteomes" id="UP000039865"/>
    </source>
</evidence>
<evidence type="ECO:0000259" key="7">
    <source>
        <dbReference type="Pfam" id="PF03178"/>
    </source>
</evidence>
<keyword evidence="4" id="KW-0508">mRNA splicing</keyword>
<dbReference type="AlphaFoldDB" id="A0A077ZQR7"/>
<dbReference type="InParanoid" id="A0A077ZQR7"/>
<feature type="domain" description="RSE1/DDB1/CPSF1 first beta-propeller" evidence="8">
    <location>
        <begin position="13"/>
        <end position="387"/>
    </location>
</feature>
<dbReference type="SUPFAM" id="SSF50978">
    <property type="entry name" value="WD40 repeat-like"/>
    <property type="match status" value="1"/>
</dbReference>
<evidence type="ECO:0000256" key="5">
    <source>
        <dbReference type="ARBA" id="ARBA00023242"/>
    </source>
</evidence>
<dbReference type="InterPro" id="IPR004871">
    <property type="entry name" value="RSE1/DDB1/CPSF1_C"/>
</dbReference>
<keyword evidence="5" id="KW-0539">Nucleus</keyword>
<evidence type="ECO:0000259" key="8">
    <source>
        <dbReference type="Pfam" id="PF10433"/>
    </source>
</evidence>
<proteinExistence type="inferred from homology"/>
<keyword evidence="2" id="KW-0507">mRNA processing</keyword>